<dbReference type="RefSeq" id="WP_073202634.1">
    <property type="nucleotide sequence ID" value="NZ_FRCZ01000006.1"/>
</dbReference>
<dbReference type="AlphaFoldDB" id="A0A1M7QAY4"/>
<reference evidence="9 10" key="1">
    <citation type="submission" date="2016-11" db="EMBL/GenBank/DDBJ databases">
        <authorList>
            <person name="Jaros S."/>
            <person name="Januszkiewicz K."/>
            <person name="Wedrychowicz H."/>
        </authorList>
    </citation>
    <scope>NUCLEOTIDE SEQUENCE [LARGE SCALE GENOMIC DNA]</scope>
    <source>
        <strain evidence="9 10">CGMCC 1.10681</strain>
    </source>
</reference>
<dbReference type="PANTHER" id="PTHR43032">
    <property type="entry name" value="PROTEIN-METHIONINE-SULFOXIDE REDUCTASE"/>
    <property type="match status" value="1"/>
</dbReference>
<proteinExistence type="predicted"/>
<keyword evidence="4 6" id="KW-1133">Transmembrane helix</keyword>
<evidence type="ECO:0000256" key="4">
    <source>
        <dbReference type="ARBA" id="ARBA00022989"/>
    </source>
</evidence>
<comment type="subcellular location">
    <subcellularLocation>
        <location evidence="1">Cell membrane</location>
        <topology evidence="1">Multi-pass membrane protein</topology>
    </subcellularLocation>
</comment>
<dbReference type="Gene3D" id="3.90.420.10">
    <property type="entry name" value="Oxidoreductase, molybdopterin-binding domain"/>
    <property type="match status" value="1"/>
</dbReference>
<evidence type="ECO:0000256" key="5">
    <source>
        <dbReference type="ARBA" id="ARBA00023136"/>
    </source>
</evidence>
<accession>A0A1M7QAY4</accession>
<evidence type="ECO:0000313" key="10">
    <source>
        <dbReference type="Proteomes" id="UP000184184"/>
    </source>
</evidence>
<dbReference type="GO" id="GO:0009055">
    <property type="term" value="F:electron transfer activity"/>
    <property type="evidence" value="ECO:0007669"/>
    <property type="project" value="InterPro"/>
</dbReference>
<feature type="domain" description="Oxidoreductase molybdopterin-binding" evidence="7">
    <location>
        <begin position="248"/>
        <end position="394"/>
    </location>
</feature>
<dbReference type="SUPFAM" id="SSF56524">
    <property type="entry name" value="Oxidoreductase molybdopterin-binding domain"/>
    <property type="match status" value="1"/>
</dbReference>
<evidence type="ECO:0000256" key="1">
    <source>
        <dbReference type="ARBA" id="ARBA00004651"/>
    </source>
</evidence>
<feature type="domain" description="Cytochrome b561 bacterial/Ni-hydrogenase" evidence="8">
    <location>
        <begin position="17"/>
        <end position="142"/>
    </location>
</feature>
<evidence type="ECO:0000313" key="9">
    <source>
        <dbReference type="EMBL" id="SHN27556.1"/>
    </source>
</evidence>
<feature type="transmembrane region" description="Helical" evidence="6">
    <location>
        <begin position="179"/>
        <end position="201"/>
    </location>
</feature>
<dbReference type="EMBL" id="FRCZ01000006">
    <property type="protein sequence ID" value="SHN27556.1"/>
    <property type="molecule type" value="Genomic_DNA"/>
</dbReference>
<feature type="transmembrane region" description="Helical" evidence="6">
    <location>
        <begin position="124"/>
        <end position="141"/>
    </location>
</feature>
<dbReference type="Pfam" id="PF00174">
    <property type="entry name" value="Oxidored_molyb"/>
    <property type="match status" value="1"/>
</dbReference>
<keyword evidence="2" id="KW-1003">Cell membrane</keyword>
<dbReference type="InterPro" id="IPR016174">
    <property type="entry name" value="Di-haem_cyt_TM"/>
</dbReference>
<evidence type="ECO:0000259" key="8">
    <source>
        <dbReference type="Pfam" id="PF01292"/>
    </source>
</evidence>
<dbReference type="GO" id="GO:0005886">
    <property type="term" value="C:plasma membrane"/>
    <property type="evidence" value="ECO:0007669"/>
    <property type="project" value="UniProtKB-SubCell"/>
</dbReference>
<dbReference type="InterPro" id="IPR011577">
    <property type="entry name" value="Cyt_b561_bac/Ni-Hgenase"/>
</dbReference>
<evidence type="ECO:0000256" key="6">
    <source>
        <dbReference type="SAM" id="Phobius"/>
    </source>
</evidence>
<sequence length="407" mass="46684">MNWKLFFQRDLKFAKKLKRLHHSNAILFLLLSITGLLLVSASFRSTFPATRVWIKYLHIWIGLISILPVFFYLPKFTKHLPTLRKRKDHRINLYLVLSILIILIISGVILSFPEAVTPVISSNALLIHDVATWIGIPYVIYHSITRSQWFKNLLKNSKTIENEEPIVIRKSNPFVGRRTFLKFAAGGITAIISVGLLGNWIRSYLPSWSDVSRTLSKENDMKPRPEPQHDVLSVDGRQGTFRYYTVTETPTFSNENWSLSIEGLVDNKMHFNWQQFLDLKRTAQLSDFHCVTGWSVYDVTWEGIPLKELLDSAGIHSAAKYVKFSSGDGVYTEALSLEQALADDIMVAVLIDGELIKQENGGPVRLVTPKHYAYKSVKWLTKIELLDHEHIGYWVERGYDQNALVNK</sequence>
<protein>
    <submittedName>
        <fullName evidence="9">Oxidoreductase molybdopterin binding domain-containing protein</fullName>
    </submittedName>
</protein>
<feature type="transmembrane region" description="Helical" evidence="6">
    <location>
        <begin position="54"/>
        <end position="73"/>
    </location>
</feature>
<keyword evidence="3 6" id="KW-0812">Transmembrane</keyword>
<dbReference type="SUPFAM" id="SSF81342">
    <property type="entry name" value="Transmembrane di-heme cytochromes"/>
    <property type="match status" value="1"/>
</dbReference>
<dbReference type="STRING" id="1027249.SAMN05216179_2977"/>
<organism evidence="9 10">
    <name type="scientific">Gracilibacillus kekensis</name>
    <dbReference type="NCBI Taxonomy" id="1027249"/>
    <lineage>
        <taxon>Bacteria</taxon>
        <taxon>Bacillati</taxon>
        <taxon>Bacillota</taxon>
        <taxon>Bacilli</taxon>
        <taxon>Bacillales</taxon>
        <taxon>Bacillaceae</taxon>
        <taxon>Gracilibacillus</taxon>
    </lineage>
</organism>
<dbReference type="Pfam" id="PF01292">
    <property type="entry name" value="Ni_hydr_CYTB"/>
    <property type="match status" value="1"/>
</dbReference>
<evidence type="ECO:0000256" key="2">
    <source>
        <dbReference type="ARBA" id="ARBA00022475"/>
    </source>
</evidence>
<dbReference type="PANTHER" id="PTHR43032:SF4">
    <property type="entry name" value="OXIDOREDUCTASE MOLYBDOPTERIN-BINDING DOMAIN-CONTAINING PROTEIN"/>
    <property type="match status" value="1"/>
</dbReference>
<keyword evidence="5 6" id="KW-0472">Membrane</keyword>
<dbReference type="GO" id="GO:0022904">
    <property type="term" value="P:respiratory electron transport chain"/>
    <property type="evidence" value="ECO:0007669"/>
    <property type="project" value="InterPro"/>
</dbReference>
<dbReference type="Proteomes" id="UP000184184">
    <property type="component" value="Unassembled WGS sequence"/>
</dbReference>
<dbReference type="InterPro" id="IPR036374">
    <property type="entry name" value="OxRdtase_Mopterin-bd_sf"/>
</dbReference>
<dbReference type="OrthoDB" id="9778777at2"/>
<feature type="transmembrane region" description="Helical" evidence="6">
    <location>
        <begin position="93"/>
        <end position="112"/>
    </location>
</feature>
<gene>
    <name evidence="9" type="ORF">SAMN05216179_2977</name>
</gene>
<keyword evidence="10" id="KW-1185">Reference proteome</keyword>
<dbReference type="InterPro" id="IPR000572">
    <property type="entry name" value="OxRdtase_Mopterin-bd_dom"/>
</dbReference>
<evidence type="ECO:0000256" key="3">
    <source>
        <dbReference type="ARBA" id="ARBA00022692"/>
    </source>
</evidence>
<name>A0A1M7QAY4_9BACI</name>
<evidence type="ECO:0000259" key="7">
    <source>
        <dbReference type="Pfam" id="PF00174"/>
    </source>
</evidence>